<evidence type="ECO:0000313" key="2">
    <source>
        <dbReference type="Proteomes" id="UP000827872"/>
    </source>
</evidence>
<name>A0ACB8EEG8_9SAUR</name>
<accession>A0ACB8EEG8</accession>
<dbReference type="EMBL" id="CM037629">
    <property type="protein sequence ID" value="KAH7990496.1"/>
    <property type="molecule type" value="Genomic_DNA"/>
</dbReference>
<sequence>MHIEQKGSRLKTAAQMQKPGTAQALWWKKPDRFWTQTQETFRLSFLLAEGFFCTELACLTLFYCSLLKPPKCCSVETGTSEMAGEANQRSETEFPFCLWNIWPGSNLAPKQRMEHVHLPFLSMGQLQDFPAKYDPDGVRCIASPAAALTGVWNAHLCQSPA</sequence>
<dbReference type="Proteomes" id="UP000827872">
    <property type="component" value="Linkage Group LG16"/>
</dbReference>
<reference evidence="1" key="1">
    <citation type="submission" date="2021-08" db="EMBL/GenBank/DDBJ databases">
        <title>The first chromosome-level gecko genome reveals the dynamic sex chromosomes of Neotropical dwarf geckos (Sphaerodactylidae: Sphaerodactylus).</title>
        <authorList>
            <person name="Pinto B.J."/>
            <person name="Keating S.E."/>
            <person name="Gamble T."/>
        </authorList>
    </citation>
    <scope>NUCLEOTIDE SEQUENCE</scope>
    <source>
        <strain evidence="1">TG3544</strain>
    </source>
</reference>
<keyword evidence="2" id="KW-1185">Reference proteome</keyword>
<organism evidence="1 2">
    <name type="scientific">Sphaerodactylus townsendi</name>
    <dbReference type="NCBI Taxonomy" id="933632"/>
    <lineage>
        <taxon>Eukaryota</taxon>
        <taxon>Metazoa</taxon>
        <taxon>Chordata</taxon>
        <taxon>Craniata</taxon>
        <taxon>Vertebrata</taxon>
        <taxon>Euteleostomi</taxon>
        <taxon>Lepidosauria</taxon>
        <taxon>Squamata</taxon>
        <taxon>Bifurcata</taxon>
        <taxon>Gekkota</taxon>
        <taxon>Sphaerodactylidae</taxon>
        <taxon>Sphaerodactylus</taxon>
    </lineage>
</organism>
<protein>
    <submittedName>
        <fullName evidence="1">Uncharacterized protein</fullName>
    </submittedName>
</protein>
<evidence type="ECO:0000313" key="1">
    <source>
        <dbReference type="EMBL" id="KAH7990496.1"/>
    </source>
</evidence>
<gene>
    <name evidence="1" type="ORF">K3G42_007761</name>
</gene>
<proteinExistence type="predicted"/>
<comment type="caution">
    <text evidence="1">The sequence shown here is derived from an EMBL/GenBank/DDBJ whole genome shotgun (WGS) entry which is preliminary data.</text>
</comment>